<sequence>MDAPAKLLQEPQHGAFRPAGKLRDDWWSTVSRKGRLGSCTALKRCRMNVCFTLPSRNFGLGQPRAISRHSRFAGSEVKFWIRRFMEWPTRFRIVVKQGMSLMGGSHGQE</sequence>
<dbReference type="PATRIC" id="fig|1225564.3.peg.6087"/>
<gene>
    <name evidence="1" type="ORF">AA309_23355</name>
</gene>
<proteinExistence type="predicted"/>
<dbReference type="AlphaFoldDB" id="A0A0H1R756"/>
<evidence type="ECO:0000313" key="1">
    <source>
        <dbReference type="EMBL" id="KLK90859.1"/>
    </source>
</evidence>
<keyword evidence="2" id="KW-1185">Reference proteome</keyword>
<comment type="caution">
    <text evidence="1">The sequence shown here is derived from an EMBL/GenBank/DDBJ whole genome shotgun (WGS) entry which is preliminary data.</text>
</comment>
<organism evidence="1 2">
    <name type="scientific">Microvirga vignae</name>
    <dbReference type="NCBI Taxonomy" id="1225564"/>
    <lineage>
        <taxon>Bacteria</taxon>
        <taxon>Pseudomonadati</taxon>
        <taxon>Pseudomonadota</taxon>
        <taxon>Alphaproteobacteria</taxon>
        <taxon>Hyphomicrobiales</taxon>
        <taxon>Methylobacteriaceae</taxon>
        <taxon>Microvirga</taxon>
    </lineage>
</organism>
<dbReference type="EMBL" id="LCYG01000064">
    <property type="protein sequence ID" value="KLK90859.1"/>
    <property type="molecule type" value="Genomic_DNA"/>
</dbReference>
<dbReference type="Proteomes" id="UP000035489">
    <property type="component" value="Unassembled WGS sequence"/>
</dbReference>
<reference evidence="1 2" key="1">
    <citation type="submission" date="2015-05" db="EMBL/GenBank/DDBJ databases">
        <title>Draft genome sequence of Microvirga vignae strain BR3299, a novel nitrogen fixing bacteria isolated from Brazil semi-aired region.</title>
        <authorList>
            <person name="Zilli J.E."/>
            <person name="Passos S.R."/>
            <person name="Leite J."/>
            <person name="Baldani J.I."/>
            <person name="Xavier G.R."/>
            <person name="Rumjaneck N.G."/>
            <person name="Simoes-Araujo J.L."/>
        </authorList>
    </citation>
    <scope>NUCLEOTIDE SEQUENCE [LARGE SCALE GENOMIC DNA]</scope>
    <source>
        <strain evidence="1 2">BR3299</strain>
    </source>
</reference>
<name>A0A0H1R756_9HYPH</name>
<accession>A0A0H1R756</accession>
<protein>
    <submittedName>
        <fullName evidence="1">Uncharacterized protein</fullName>
    </submittedName>
</protein>
<evidence type="ECO:0000313" key="2">
    <source>
        <dbReference type="Proteomes" id="UP000035489"/>
    </source>
</evidence>